<comment type="subcellular location">
    <subcellularLocation>
        <location evidence="1">Cytoplasm</location>
    </subcellularLocation>
</comment>
<evidence type="ECO:0000313" key="12">
    <source>
        <dbReference type="EMBL" id="TKZ28414.1"/>
    </source>
</evidence>
<dbReference type="Proteomes" id="UP000310168">
    <property type="component" value="Unassembled WGS sequence"/>
</dbReference>
<evidence type="ECO:0000256" key="3">
    <source>
        <dbReference type="ARBA" id="ARBA00022597"/>
    </source>
</evidence>
<dbReference type="PROSITE" id="PS51093">
    <property type="entry name" value="PTS_EIIA_TYPE_1"/>
    <property type="match status" value="1"/>
</dbReference>
<accession>A0ABY2TMS9</accession>
<dbReference type="InterPro" id="IPR011055">
    <property type="entry name" value="Dup_hybrid_motif"/>
</dbReference>
<dbReference type="Pfam" id="PF00358">
    <property type="entry name" value="PTS_EIIA_1"/>
    <property type="match status" value="1"/>
</dbReference>
<keyword evidence="13" id="KW-1185">Reference proteome</keyword>
<dbReference type="PANTHER" id="PTHR45008">
    <property type="entry name" value="PTS SYSTEM GLUCOSE-SPECIFIC EIIA COMPONENT"/>
    <property type="match status" value="1"/>
</dbReference>
<dbReference type="PROSITE" id="PS00371">
    <property type="entry name" value="PTS_EIIA_TYPE_1_HIS"/>
    <property type="match status" value="1"/>
</dbReference>
<dbReference type="Gene3D" id="2.70.70.10">
    <property type="entry name" value="Glucose Permease (Domain IIA)"/>
    <property type="match status" value="1"/>
</dbReference>
<dbReference type="PANTHER" id="PTHR45008:SF1">
    <property type="entry name" value="PTS SYSTEM GLUCOSE-SPECIFIC EIIA COMPONENT"/>
    <property type="match status" value="1"/>
</dbReference>
<dbReference type="RefSeq" id="WP_137999266.1">
    <property type="nucleotide sequence ID" value="NZ_SJDU01000489.1"/>
</dbReference>
<keyword evidence="3 12" id="KW-0762">Sugar transport</keyword>
<dbReference type="EMBL" id="SJDU01000489">
    <property type="protein sequence ID" value="TKZ28414.1"/>
    <property type="molecule type" value="Genomic_DNA"/>
</dbReference>
<keyword evidence="6" id="KW-0418">Kinase</keyword>
<reference evidence="12 13" key="1">
    <citation type="journal article" date="2019" name="Anaerobe">
        <title>Brachyspira catarrhinii sp. nov., an anaerobic intestinal spirochaete isolated from vervet monkeys may have been misidentified as Brachyspira aalborgi in previous studies.</title>
        <authorList>
            <person name="Phillips N.D."/>
            <person name="La T."/>
            <person name="Hampson D.J."/>
        </authorList>
    </citation>
    <scope>NUCLEOTIDE SEQUENCE [LARGE SCALE GENOMIC DNA]</scope>
    <source>
        <strain evidence="12 13">Z12</strain>
    </source>
</reference>
<keyword evidence="5" id="KW-0598">Phosphotransferase system</keyword>
<organism evidence="12 13">
    <name type="scientific">Brachyspira catarrhinii</name>
    <dbReference type="NCBI Taxonomy" id="2528966"/>
    <lineage>
        <taxon>Bacteria</taxon>
        <taxon>Pseudomonadati</taxon>
        <taxon>Spirochaetota</taxon>
        <taxon>Spirochaetia</taxon>
        <taxon>Brachyspirales</taxon>
        <taxon>Brachyspiraceae</taxon>
        <taxon>Brachyspira</taxon>
    </lineage>
</organism>
<keyword evidence="4" id="KW-0808">Transferase</keyword>
<proteinExistence type="predicted"/>
<evidence type="ECO:0000256" key="2">
    <source>
        <dbReference type="ARBA" id="ARBA00022448"/>
    </source>
</evidence>
<sequence length="98" mass="11060">FPTKHAIGLTSDKGVEILIHIGMDTVKLDGKYFTSHIEEGQKIKKGDLLMEFDTEKIKEAKYSVITPIVITNFENYGDIEETSVDYINVGDILLNIKK</sequence>
<comment type="caution">
    <text evidence="12">The sequence shown here is derived from an EMBL/GenBank/DDBJ whole genome shotgun (WGS) entry which is preliminary data.</text>
</comment>
<dbReference type="InterPro" id="IPR050890">
    <property type="entry name" value="PTS_EIIA_component"/>
</dbReference>
<evidence type="ECO:0000256" key="5">
    <source>
        <dbReference type="ARBA" id="ARBA00022683"/>
    </source>
</evidence>
<keyword evidence="2" id="KW-0813">Transport</keyword>
<gene>
    <name evidence="12" type="ORF">EZH24_11730</name>
</gene>
<protein>
    <recommendedName>
        <fullName evidence="7">PTS system glucose-specific EIIA component</fullName>
    </recommendedName>
    <alternativeName>
        <fullName evidence="10">EIIA-Glc</fullName>
    </alternativeName>
    <alternativeName>
        <fullName evidence="9">EIII-Glc</fullName>
    </alternativeName>
    <alternativeName>
        <fullName evidence="8">Glucose-specific phosphotransferase enzyme IIA component</fullName>
    </alternativeName>
</protein>
<dbReference type="InterPro" id="IPR001127">
    <property type="entry name" value="PTS_EIIA_1_perm"/>
</dbReference>
<evidence type="ECO:0000313" key="13">
    <source>
        <dbReference type="Proteomes" id="UP000310168"/>
    </source>
</evidence>
<evidence type="ECO:0000256" key="10">
    <source>
        <dbReference type="ARBA" id="ARBA00042873"/>
    </source>
</evidence>
<name>A0ABY2TMS9_9SPIR</name>
<evidence type="ECO:0000256" key="4">
    <source>
        <dbReference type="ARBA" id="ARBA00022679"/>
    </source>
</evidence>
<evidence type="ECO:0000256" key="7">
    <source>
        <dbReference type="ARBA" id="ARBA00039163"/>
    </source>
</evidence>
<evidence type="ECO:0000256" key="1">
    <source>
        <dbReference type="ARBA" id="ARBA00004496"/>
    </source>
</evidence>
<dbReference type="SUPFAM" id="SSF51261">
    <property type="entry name" value="Duplicated hybrid motif"/>
    <property type="match status" value="1"/>
</dbReference>
<evidence type="ECO:0000256" key="6">
    <source>
        <dbReference type="ARBA" id="ARBA00022777"/>
    </source>
</evidence>
<evidence type="ECO:0000256" key="9">
    <source>
        <dbReference type="ARBA" id="ARBA00042526"/>
    </source>
</evidence>
<feature type="domain" description="PTS EIIA type-1" evidence="11">
    <location>
        <begin position="1"/>
        <end position="72"/>
    </location>
</feature>
<feature type="non-terminal residue" evidence="12">
    <location>
        <position position="1"/>
    </location>
</feature>
<evidence type="ECO:0000256" key="8">
    <source>
        <dbReference type="ARBA" id="ARBA00042296"/>
    </source>
</evidence>
<evidence type="ECO:0000259" key="11">
    <source>
        <dbReference type="PROSITE" id="PS51093"/>
    </source>
</evidence>